<accession>A0ACC2ZNJ9</accession>
<evidence type="ECO:0000313" key="2">
    <source>
        <dbReference type="Proteomes" id="UP001172386"/>
    </source>
</evidence>
<organism evidence="1 2">
    <name type="scientific">Neophaeococcomyces mojaviensis</name>
    <dbReference type="NCBI Taxonomy" id="3383035"/>
    <lineage>
        <taxon>Eukaryota</taxon>
        <taxon>Fungi</taxon>
        <taxon>Dikarya</taxon>
        <taxon>Ascomycota</taxon>
        <taxon>Pezizomycotina</taxon>
        <taxon>Eurotiomycetes</taxon>
        <taxon>Chaetothyriomycetidae</taxon>
        <taxon>Chaetothyriales</taxon>
        <taxon>Chaetothyriales incertae sedis</taxon>
        <taxon>Neophaeococcomyces</taxon>
    </lineage>
</organism>
<sequence length="485" mass="54022">MVKFRGIHISVISQIDARPLPEYSTAHAFDASGCAVACYLPIYLGSQIWFEYSVEGPHPQNAMYLFKLFMDGRLVTSWDCTEKHEYHGKAAYSLHIVKAGKYGERDIVQQSFKFSTVDGRRSPSMKQDCIEIRVHQIQHRHRLRDLPLNTPVLNHLSGSYAFKLVHGGFIEQGRPARRYQYQLLDPKDEPYATFQFCCRSKEYLERHQILDLGRSQSPTSPAISGSYYFDPDTSPKSQSVGDTLEQVHTGSPLEAALTTTNQADLNASITTAQEIVADHPQVYIPHSTSKSSITSKIKDSIEDLPSTVPRSPQLDQSSHKFNLRDSEEAIPSSPTLPHPPHVPYPSSPTRKPRSTIAAPGIQAPLPSPTRLSHQRHQRNKPNLTVTLASATSDHDHKKPRPLSPFTGGGFLRRLVSSPVPATEYGISTKDEVDEQMKDLKLCESVEEGKGGAGDERVGDRTARAQRSGHKLIGFLGRRANRRSAT</sequence>
<name>A0ACC2ZNJ9_9EURO</name>
<comment type="caution">
    <text evidence="1">The sequence shown here is derived from an EMBL/GenBank/DDBJ whole genome shotgun (WGS) entry which is preliminary data.</text>
</comment>
<dbReference type="EMBL" id="JAPDRQ010000445">
    <property type="protein sequence ID" value="KAJ9649184.1"/>
    <property type="molecule type" value="Genomic_DNA"/>
</dbReference>
<gene>
    <name evidence="1" type="ORF">H2198_010906</name>
</gene>
<proteinExistence type="predicted"/>
<keyword evidence="2" id="KW-1185">Reference proteome</keyword>
<reference evidence="1" key="1">
    <citation type="submission" date="2022-10" db="EMBL/GenBank/DDBJ databases">
        <title>Culturing micro-colonial fungi from biological soil crusts in the Mojave desert and describing Neophaeococcomyces mojavensis, and introducing the new genera and species Taxawa tesnikishii.</title>
        <authorList>
            <person name="Kurbessoian T."/>
            <person name="Stajich J.E."/>
        </authorList>
    </citation>
    <scope>NUCLEOTIDE SEQUENCE</scope>
    <source>
        <strain evidence="1">JES_112</strain>
    </source>
</reference>
<protein>
    <submittedName>
        <fullName evidence="1">Uncharacterized protein</fullName>
    </submittedName>
</protein>
<dbReference type="Proteomes" id="UP001172386">
    <property type="component" value="Unassembled WGS sequence"/>
</dbReference>
<evidence type="ECO:0000313" key="1">
    <source>
        <dbReference type="EMBL" id="KAJ9649184.1"/>
    </source>
</evidence>